<dbReference type="PROSITE" id="PS00041">
    <property type="entry name" value="HTH_ARAC_FAMILY_1"/>
    <property type="match status" value="1"/>
</dbReference>
<protein>
    <submittedName>
        <fullName evidence="5">AraC family transcriptional regulator</fullName>
    </submittedName>
</protein>
<dbReference type="GO" id="GO:0003700">
    <property type="term" value="F:DNA-binding transcription factor activity"/>
    <property type="evidence" value="ECO:0007669"/>
    <property type="project" value="InterPro"/>
</dbReference>
<dbReference type="InterPro" id="IPR018060">
    <property type="entry name" value="HTH_AraC"/>
</dbReference>
<evidence type="ECO:0000256" key="2">
    <source>
        <dbReference type="ARBA" id="ARBA00023125"/>
    </source>
</evidence>
<reference evidence="5 6" key="1">
    <citation type="journal article" date="2014" name="Int. J. Syst. Evol. Microbiol.">
        <title>Solimonas terrae sp. nov., isolated from soil.</title>
        <authorList>
            <person name="Kim S.J."/>
            <person name="Moon J.Y."/>
            <person name="Weon H.Y."/>
            <person name="Ahn J.H."/>
            <person name="Chen W.M."/>
            <person name="Kwon S.W."/>
        </authorList>
    </citation>
    <scope>NUCLEOTIDE SEQUENCE [LARGE SCALE GENOMIC DNA]</scope>
    <source>
        <strain evidence="5 6">KIS83-12</strain>
    </source>
</reference>
<dbReference type="InterPro" id="IPR020449">
    <property type="entry name" value="Tscrpt_reg_AraC-type_HTH"/>
</dbReference>
<dbReference type="InterPro" id="IPR009057">
    <property type="entry name" value="Homeodomain-like_sf"/>
</dbReference>
<dbReference type="Proteomes" id="UP000472676">
    <property type="component" value="Unassembled WGS sequence"/>
</dbReference>
<dbReference type="InterPro" id="IPR010499">
    <property type="entry name" value="AraC_E-bd"/>
</dbReference>
<sequence>MNDATPDSGPSTHAQTYALRFRRVLDFIDAHLDEALTVQRLSRIAHFSKFHFHRQFSDYVGMPPSRYVAQARLRRASYRLAFNPLEPITEIALQAGYERPESFSRAFKDAFGQSPTAFRQQPDWATWSAQFHWISHQEIDHMQVRIITTEPALVAALEHRDDPALLNASVQRFIAWRKASGLSPVNSSDSYGIAYDDPNTTPAEDFRFDICGAVAAPVPENEYGVVTKTIPGGRCAVVRHQGSPDHIGGSVYHLYRNWLPHSGEEPRDFPVYFRYLNLRSDTPEHELQTDVCLPLR</sequence>
<dbReference type="RefSeq" id="WP_166250778.1">
    <property type="nucleotide sequence ID" value="NZ_JAAMOW010000001.1"/>
</dbReference>
<evidence type="ECO:0000259" key="4">
    <source>
        <dbReference type="PROSITE" id="PS01124"/>
    </source>
</evidence>
<dbReference type="Pfam" id="PF12833">
    <property type="entry name" value="HTH_18"/>
    <property type="match status" value="1"/>
</dbReference>
<evidence type="ECO:0000313" key="6">
    <source>
        <dbReference type="Proteomes" id="UP000472676"/>
    </source>
</evidence>
<dbReference type="EMBL" id="JAAMOW010000001">
    <property type="protein sequence ID" value="NGY03363.1"/>
    <property type="molecule type" value="Genomic_DNA"/>
</dbReference>
<name>A0A6M2BMW0_9GAMM</name>
<dbReference type="GO" id="GO:0043565">
    <property type="term" value="F:sequence-specific DNA binding"/>
    <property type="evidence" value="ECO:0007669"/>
    <property type="project" value="InterPro"/>
</dbReference>
<dbReference type="SUPFAM" id="SSF55136">
    <property type="entry name" value="Probable bacterial effector-binding domain"/>
    <property type="match status" value="1"/>
</dbReference>
<dbReference type="Gene3D" id="1.10.10.60">
    <property type="entry name" value="Homeodomain-like"/>
    <property type="match status" value="2"/>
</dbReference>
<dbReference type="SMART" id="SM00871">
    <property type="entry name" value="AraC_E_bind"/>
    <property type="match status" value="1"/>
</dbReference>
<gene>
    <name evidence="5" type="ORF">G7Y85_01150</name>
</gene>
<keyword evidence="6" id="KW-1185">Reference proteome</keyword>
<dbReference type="SMART" id="SM00342">
    <property type="entry name" value="HTH_ARAC"/>
    <property type="match status" value="1"/>
</dbReference>
<evidence type="ECO:0000313" key="5">
    <source>
        <dbReference type="EMBL" id="NGY03363.1"/>
    </source>
</evidence>
<organism evidence="5 6">
    <name type="scientific">Solimonas terrae</name>
    <dbReference type="NCBI Taxonomy" id="1396819"/>
    <lineage>
        <taxon>Bacteria</taxon>
        <taxon>Pseudomonadati</taxon>
        <taxon>Pseudomonadota</taxon>
        <taxon>Gammaproteobacteria</taxon>
        <taxon>Nevskiales</taxon>
        <taxon>Nevskiaceae</taxon>
        <taxon>Solimonas</taxon>
    </lineage>
</organism>
<dbReference type="InterPro" id="IPR050908">
    <property type="entry name" value="SmbC-like"/>
</dbReference>
<proteinExistence type="predicted"/>
<evidence type="ECO:0000256" key="1">
    <source>
        <dbReference type="ARBA" id="ARBA00023015"/>
    </source>
</evidence>
<dbReference type="InterPro" id="IPR018062">
    <property type="entry name" value="HTH_AraC-typ_CS"/>
</dbReference>
<feature type="domain" description="HTH araC/xylS-type" evidence="4">
    <location>
        <begin position="22"/>
        <end position="121"/>
    </location>
</feature>
<dbReference type="AlphaFoldDB" id="A0A6M2BMW0"/>
<dbReference type="PANTHER" id="PTHR40055">
    <property type="entry name" value="TRANSCRIPTIONAL REGULATOR YGIV-RELATED"/>
    <property type="match status" value="1"/>
</dbReference>
<keyword evidence="1" id="KW-0805">Transcription regulation</keyword>
<dbReference type="InterPro" id="IPR029442">
    <property type="entry name" value="GyrI-like"/>
</dbReference>
<dbReference type="PRINTS" id="PR00032">
    <property type="entry name" value="HTHARAC"/>
</dbReference>
<dbReference type="PROSITE" id="PS01124">
    <property type="entry name" value="HTH_ARAC_FAMILY_2"/>
    <property type="match status" value="1"/>
</dbReference>
<dbReference type="Pfam" id="PF06445">
    <property type="entry name" value="GyrI-like"/>
    <property type="match status" value="1"/>
</dbReference>
<evidence type="ECO:0000256" key="3">
    <source>
        <dbReference type="ARBA" id="ARBA00023163"/>
    </source>
</evidence>
<dbReference type="Gene3D" id="3.20.80.10">
    <property type="entry name" value="Regulatory factor, effector binding domain"/>
    <property type="match status" value="1"/>
</dbReference>
<keyword evidence="3" id="KW-0804">Transcription</keyword>
<dbReference type="InterPro" id="IPR011256">
    <property type="entry name" value="Reg_factor_effector_dom_sf"/>
</dbReference>
<accession>A0A6M2BMW0</accession>
<keyword evidence="2" id="KW-0238">DNA-binding</keyword>
<dbReference type="PANTHER" id="PTHR40055:SF1">
    <property type="entry name" value="TRANSCRIPTIONAL REGULATOR YGIV-RELATED"/>
    <property type="match status" value="1"/>
</dbReference>
<dbReference type="SUPFAM" id="SSF46689">
    <property type="entry name" value="Homeodomain-like"/>
    <property type="match status" value="2"/>
</dbReference>
<comment type="caution">
    <text evidence="5">The sequence shown here is derived from an EMBL/GenBank/DDBJ whole genome shotgun (WGS) entry which is preliminary data.</text>
</comment>